<proteinExistence type="predicted"/>
<protein>
    <submittedName>
        <fullName evidence="2">Retrovirus-related Pol polyprotein from transposon TNT 1-94</fullName>
    </submittedName>
</protein>
<dbReference type="PANTHER" id="PTHR11439:SF442">
    <property type="entry name" value="CYSTEINE-RICH RLK (RECEPTOR-LIKE PROTEIN KINASE) 8"/>
    <property type="match status" value="1"/>
</dbReference>
<dbReference type="CDD" id="cd09272">
    <property type="entry name" value="RNase_HI_RT_Ty1"/>
    <property type="match status" value="1"/>
</dbReference>
<sequence>MYVQIYVDDIVFGSTNVSLCKEFAKTMQGEFEMSMMGDLTFFLGLQIKQMRCKEAATPISNTCNLDLDEKGIAVDNSKYRGIIGSLLYLTASRPDIMFVVCLCARFQANPKESHMKSVKRILKYLKGTTSVGSVLVSWHNKKQACVALSTAEAEYIAAGSCCAQTLWTKKQLRDYGTKLNKIPLRCDNTSAINLTKNPIFHSRTKHIEIRHHFLRDHVQRNDCVVEFFETSKQLADIFTKPLPRERFNQLRIEIRIVNESCLN</sequence>
<keyword evidence="3" id="KW-1185">Reference proteome</keyword>
<dbReference type="AlphaFoldDB" id="A0A151S795"/>
<dbReference type="EMBL" id="KQ483451">
    <property type="protein sequence ID" value="KYP50664.1"/>
    <property type="molecule type" value="Genomic_DNA"/>
</dbReference>
<evidence type="ECO:0000313" key="2">
    <source>
        <dbReference type="EMBL" id="KYP50664.1"/>
    </source>
</evidence>
<dbReference type="InterPro" id="IPR043502">
    <property type="entry name" value="DNA/RNA_pol_sf"/>
</dbReference>
<dbReference type="SUPFAM" id="SSF56672">
    <property type="entry name" value="DNA/RNA polymerases"/>
    <property type="match status" value="1"/>
</dbReference>
<dbReference type="Gramene" id="C.cajan_26090.t">
    <property type="protein sequence ID" value="C.cajan_26090.t"/>
    <property type="gene ID" value="C.cajan_26090"/>
</dbReference>
<evidence type="ECO:0000259" key="1">
    <source>
        <dbReference type="Pfam" id="PF07727"/>
    </source>
</evidence>
<dbReference type="Pfam" id="PF07727">
    <property type="entry name" value="RVT_2"/>
    <property type="match status" value="1"/>
</dbReference>
<name>A0A151S795_CAJCA</name>
<dbReference type="PANTHER" id="PTHR11439">
    <property type="entry name" value="GAG-POL-RELATED RETROTRANSPOSON"/>
    <property type="match status" value="1"/>
</dbReference>
<gene>
    <name evidence="2" type="ORF">KK1_027601</name>
</gene>
<organism evidence="2 3">
    <name type="scientific">Cajanus cajan</name>
    <name type="common">Pigeon pea</name>
    <name type="synonym">Cajanus indicus</name>
    <dbReference type="NCBI Taxonomy" id="3821"/>
    <lineage>
        <taxon>Eukaryota</taxon>
        <taxon>Viridiplantae</taxon>
        <taxon>Streptophyta</taxon>
        <taxon>Embryophyta</taxon>
        <taxon>Tracheophyta</taxon>
        <taxon>Spermatophyta</taxon>
        <taxon>Magnoliopsida</taxon>
        <taxon>eudicotyledons</taxon>
        <taxon>Gunneridae</taxon>
        <taxon>Pentapetalae</taxon>
        <taxon>rosids</taxon>
        <taxon>fabids</taxon>
        <taxon>Fabales</taxon>
        <taxon>Fabaceae</taxon>
        <taxon>Papilionoideae</taxon>
        <taxon>50 kb inversion clade</taxon>
        <taxon>NPAAA clade</taxon>
        <taxon>indigoferoid/millettioid clade</taxon>
        <taxon>Phaseoleae</taxon>
        <taxon>Cajanus</taxon>
    </lineage>
</organism>
<dbReference type="InterPro" id="IPR013103">
    <property type="entry name" value="RVT_2"/>
</dbReference>
<dbReference type="Proteomes" id="UP000075243">
    <property type="component" value="Unassembled WGS sequence"/>
</dbReference>
<reference evidence="2" key="1">
    <citation type="journal article" date="2012" name="Nat. Biotechnol.">
        <title>Draft genome sequence of pigeonpea (Cajanus cajan), an orphan legume crop of resource-poor farmers.</title>
        <authorList>
            <person name="Varshney R.K."/>
            <person name="Chen W."/>
            <person name="Li Y."/>
            <person name="Bharti A.K."/>
            <person name="Saxena R.K."/>
            <person name="Schlueter J.A."/>
            <person name="Donoghue M.T."/>
            <person name="Azam S."/>
            <person name="Fan G."/>
            <person name="Whaley A.M."/>
            <person name="Farmer A.D."/>
            <person name="Sheridan J."/>
            <person name="Iwata A."/>
            <person name="Tuteja R."/>
            <person name="Penmetsa R.V."/>
            <person name="Wu W."/>
            <person name="Upadhyaya H.D."/>
            <person name="Yang S.P."/>
            <person name="Shah T."/>
            <person name="Saxena K.B."/>
            <person name="Michael T."/>
            <person name="McCombie W.R."/>
            <person name="Yang B."/>
            <person name="Zhang G."/>
            <person name="Yang H."/>
            <person name="Wang J."/>
            <person name="Spillane C."/>
            <person name="Cook D.R."/>
            <person name="May G.D."/>
            <person name="Xu X."/>
            <person name="Jackson S.A."/>
        </authorList>
    </citation>
    <scope>NUCLEOTIDE SEQUENCE [LARGE SCALE GENOMIC DNA]</scope>
</reference>
<evidence type="ECO:0000313" key="3">
    <source>
        <dbReference type="Proteomes" id="UP000075243"/>
    </source>
</evidence>
<feature type="domain" description="Reverse transcriptase Ty1/copia-type" evidence="1">
    <location>
        <begin position="3"/>
        <end position="50"/>
    </location>
</feature>
<dbReference type="STRING" id="3821.A0A151S795"/>
<accession>A0A151S795</accession>